<name>A0A4Q6XF51_9GAMM</name>
<proteinExistence type="predicted"/>
<dbReference type="AlphaFoldDB" id="A0A4Q6XF51"/>
<evidence type="ECO:0000313" key="2">
    <source>
        <dbReference type="EMBL" id="RZF49810.1"/>
    </source>
</evidence>
<feature type="transmembrane region" description="Helical" evidence="1">
    <location>
        <begin position="12"/>
        <end position="33"/>
    </location>
</feature>
<keyword evidence="1" id="KW-1133">Transmembrane helix</keyword>
<gene>
    <name evidence="2" type="ORF">EXE30_14320</name>
</gene>
<dbReference type="EMBL" id="SGIM01000015">
    <property type="protein sequence ID" value="RZF49810.1"/>
    <property type="molecule type" value="Genomic_DNA"/>
</dbReference>
<keyword evidence="3" id="KW-1185">Reference proteome</keyword>
<evidence type="ECO:0000256" key="1">
    <source>
        <dbReference type="SAM" id="Phobius"/>
    </source>
</evidence>
<protein>
    <submittedName>
        <fullName evidence="2">Uncharacterized protein</fullName>
    </submittedName>
</protein>
<comment type="caution">
    <text evidence="2">The sequence shown here is derived from an EMBL/GenBank/DDBJ whole genome shotgun (WGS) entry which is preliminary data.</text>
</comment>
<sequence length="84" mass="9443">MPVIEPRGPPSVLLVKVLIVSVTVFVDRIFVIVERERGARVEPVADEVLLSVKFEVILLRGDKRLLNSITIPIFLKLCCFDSII</sequence>
<keyword evidence="1" id="KW-0472">Membrane</keyword>
<keyword evidence="1" id="KW-0812">Transmembrane</keyword>
<dbReference type="Proteomes" id="UP000292110">
    <property type="component" value="Unassembled WGS sequence"/>
</dbReference>
<evidence type="ECO:0000313" key="3">
    <source>
        <dbReference type="Proteomes" id="UP000292110"/>
    </source>
</evidence>
<accession>A0A4Q6XF51</accession>
<reference evidence="2 3" key="1">
    <citation type="submission" date="2019-02" db="EMBL/GenBank/DDBJ databases">
        <title>The draft genome of Acinetobacter halotolerans strain JCM 31009.</title>
        <authorList>
            <person name="Qin J."/>
            <person name="Feng Y."/>
            <person name="Nemec A."/>
            <person name="Zong Z."/>
        </authorList>
    </citation>
    <scope>NUCLEOTIDE SEQUENCE [LARGE SCALE GENOMIC DNA]</scope>
    <source>
        <strain evidence="2 3">JCM 31009</strain>
    </source>
</reference>
<organism evidence="2 3">
    <name type="scientific">Acinetobacter halotolerans</name>
    <dbReference type="NCBI Taxonomy" id="1752076"/>
    <lineage>
        <taxon>Bacteria</taxon>
        <taxon>Pseudomonadati</taxon>
        <taxon>Pseudomonadota</taxon>
        <taxon>Gammaproteobacteria</taxon>
        <taxon>Moraxellales</taxon>
        <taxon>Moraxellaceae</taxon>
        <taxon>Acinetobacter</taxon>
    </lineage>
</organism>